<feature type="region of interest" description="Disordered" evidence="5">
    <location>
        <begin position="587"/>
        <end position="630"/>
    </location>
</feature>
<name>A0A9J6CYP1_RHIMP</name>
<feature type="domain" description="RING-type" evidence="6">
    <location>
        <begin position="387"/>
        <end position="426"/>
    </location>
</feature>
<keyword evidence="1" id="KW-0479">Metal-binding</keyword>
<evidence type="ECO:0000259" key="6">
    <source>
        <dbReference type="PROSITE" id="PS50089"/>
    </source>
</evidence>
<dbReference type="AlphaFoldDB" id="A0A9J6CYP1"/>
<dbReference type="CDD" id="cd16449">
    <property type="entry name" value="RING-HC"/>
    <property type="match status" value="1"/>
</dbReference>
<dbReference type="PROSITE" id="PS00518">
    <property type="entry name" value="ZF_RING_1"/>
    <property type="match status" value="2"/>
</dbReference>
<evidence type="ECO:0000256" key="2">
    <source>
        <dbReference type="ARBA" id="ARBA00022771"/>
    </source>
</evidence>
<organism evidence="7 8">
    <name type="scientific">Rhipicephalus microplus</name>
    <name type="common">Cattle tick</name>
    <name type="synonym">Boophilus microplus</name>
    <dbReference type="NCBI Taxonomy" id="6941"/>
    <lineage>
        <taxon>Eukaryota</taxon>
        <taxon>Metazoa</taxon>
        <taxon>Ecdysozoa</taxon>
        <taxon>Arthropoda</taxon>
        <taxon>Chelicerata</taxon>
        <taxon>Arachnida</taxon>
        <taxon>Acari</taxon>
        <taxon>Parasitiformes</taxon>
        <taxon>Ixodida</taxon>
        <taxon>Ixodoidea</taxon>
        <taxon>Ixodidae</taxon>
        <taxon>Rhipicephalinae</taxon>
        <taxon>Rhipicephalus</taxon>
        <taxon>Boophilus</taxon>
    </lineage>
</organism>
<dbReference type="Gene3D" id="3.30.40.10">
    <property type="entry name" value="Zinc/RING finger domain, C3HC4 (zinc finger)"/>
    <property type="match status" value="2"/>
</dbReference>
<evidence type="ECO:0000256" key="4">
    <source>
        <dbReference type="PROSITE-ProRule" id="PRU00175"/>
    </source>
</evidence>
<dbReference type="SUPFAM" id="SSF57850">
    <property type="entry name" value="RING/U-box"/>
    <property type="match status" value="2"/>
</dbReference>
<dbReference type="PANTHER" id="PTHR10131:SF138">
    <property type="entry name" value="RE66324P"/>
    <property type="match status" value="1"/>
</dbReference>
<reference evidence="7" key="2">
    <citation type="submission" date="2021-09" db="EMBL/GenBank/DDBJ databases">
        <authorList>
            <person name="Jia N."/>
            <person name="Wang J."/>
            <person name="Shi W."/>
            <person name="Du L."/>
            <person name="Sun Y."/>
            <person name="Zhan W."/>
            <person name="Jiang J."/>
            <person name="Wang Q."/>
            <person name="Zhang B."/>
            <person name="Ji P."/>
            <person name="Sakyi L.B."/>
            <person name="Cui X."/>
            <person name="Yuan T."/>
            <person name="Jiang B."/>
            <person name="Yang W."/>
            <person name="Lam T.T.-Y."/>
            <person name="Chang Q."/>
            <person name="Ding S."/>
            <person name="Wang X."/>
            <person name="Zhu J."/>
            <person name="Ruan X."/>
            <person name="Zhao L."/>
            <person name="Wei J."/>
            <person name="Que T."/>
            <person name="Du C."/>
            <person name="Cheng J."/>
            <person name="Dai P."/>
            <person name="Han X."/>
            <person name="Huang E."/>
            <person name="Gao Y."/>
            <person name="Liu J."/>
            <person name="Shao H."/>
            <person name="Ye R."/>
            <person name="Li L."/>
            <person name="Wei W."/>
            <person name="Wang X."/>
            <person name="Wang C."/>
            <person name="Huo Q."/>
            <person name="Li W."/>
            <person name="Guo W."/>
            <person name="Chen H."/>
            <person name="Chen S."/>
            <person name="Zhou L."/>
            <person name="Zhou L."/>
            <person name="Ni X."/>
            <person name="Tian J."/>
            <person name="Zhou Y."/>
            <person name="Sheng Y."/>
            <person name="Liu T."/>
            <person name="Pan Y."/>
            <person name="Xia L."/>
            <person name="Li J."/>
            <person name="Zhao F."/>
            <person name="Cao W."/>
        </authorList>
    </citation>
    <scope>NUCLEOTIDE SEQUENCE</scope>
    <source>
        <strain evidence="7">Rmic-2018</strain>
        <tissue evidence="7">Larvae</tissue>
    </source>
</reference>
<evidence type="ECO:0000256" key="3">
    <source>
        <dbReference type="ARBA" id="ARBA00022833"/>
    </source>
</evidence>
<evidence type="ECO:0000256" key="1">
    <source>
        <dbReference type="ARBA" id="ARBA00022723"/>
    </source>
</evidence>
<dbReference type="VEuPathDB" id="VectorBase:LOC119164948"/>
<dbReference type="InterPro" id="IPR017907">
    <property type="entry name" value="Znf_RING_CS"/>
</dbReference>
<gene>
    <name evidence="7" type="ORF">HPB51_028009</name>
</gene>
<comment type="caution">
    <text evidence="7">The sequence shown here is derived from an EMBL/GenBank/DDBJ whole genome shotgun (WGS) entry which is preliminary data.</text>
</comment>
<dbReference type="GO" id="GO:0005164">
    <property type="term" value="F:tumor necrosis factor receptor binding"/>
    <property type="evidence" value="ECO:0007669"/>
    <property type="project" value="TreeGrafter"/>
</dbReference>
<dbReference type="SMART" id="SM00184">
    <property type="entry name" value="RING"/>
    <property type="match status" value="2"/>
</dbReference>
<dbReference type="PROSITE" id="PS50089">
    <property type="entry name" value="ZF_RING_2"/>
    <property type="match status" value="2"/>
</dbReference>
<keyword evidence="8" id="KW-1185">Reference proteome</keyword>
<dbReference type="EMBL" id="JABSTU010004635">
    <property type="protein sequence ID" value="KAH7958006.1"/>
    <property type="molecule type" value="Genomic_DNA"/>
</dbReference>
<evidence type="ECO:0000313" key="8">
    <source>
        <dbReference type="Proteomes" id="UP000821866"/>
    </source>
</evidence>
<dbReference type="Pfam" id="PF13920">
    <property type="entry name" value="zf-C3HC4_3"/>
    <property type="match status" value="1"/>
</dbReference>
<dbReference type="Proteomes" id="UP000821866">
    <property type="component" value="Unassembled WGS sequence"/>
</dbReference>
<accession>A0A9J6CYP1</accession>
<dbReference type="InterPro" id="IPR001841">
    <property type="entry name" value="Znf_RING"/>
</dbReference>
<dbReference type="GO" id="GO:0008270">
    <property type="term" value="F:zinc ion binding"/>
    <property type="evidence" value="ECO:0007669"/>
    <property type="project" value="UniProtKB-KW"/>
</dbReference>
<dbReference type="GO" id="GO:0043122">
    <property type="term" value="P:regulation of canonical NF-kappaB signal transduction"/>
    <property type="evidence" value="ECO:0007669"/>
    <property type="project" value="TreeGrafter"/>
</dbReference>
<proteinExistence type="predicted"/>
<feature type="region of interest" description="Disordered" evidence="5">
    <location>
        <begin position="237"/>
        <end position="260"/>
    </location>
</feature>
<dbReference type="GO" id="GO:0009898">
    <property type="term" value="C:cytoplasmic side of plasma membrane"/>
    <property type="evidence" value="ECO:0007669"/>
    <property type="project" value="TreeGrafter"/>
</dbReference>
<feature type="compositionally biased region" description="Polar residues" evidence="5">
    <location>
        <begin position="600"/>
        <end position="623"/>
    </location>
</feature>
<evidence type="ECO:0000256" key="5">
    <source>
        <dbReference type="SAM" id="MobiDB-lite"/>
    </source>
</evidence>
<dbReference type="PANTHER" id="PTHR10131">
    <property type="entry name" value="TNF RECEPTOR ASSOCIATED FACTOR"/>
    <property type="match status" value="1"/>
</dbReference>
<evidence type="ECO:0000313" key="7">
    <source>
        <dbReference type="EMBL" id="KAH7958006.1"/>
    </source>
</evidence>
<dbReference type="InterPro" id="IPR013083">
    <property type="entry name" value="Znf_RING/FYVE/PHD"/>
</dbReference>
<feature type="domain" description="RING-type" evidence="6">
    <location>
        <begin position="35"/>
        <end position="74"/>
    </location>
</feature>
<dbReference type="SUPFAM" id="SSF49599">
    <property type="entry name" value="TRAF domain-like"/>
    <property type="match status" value="2"/>
</dbReference>
<keyword evidence="2 4" id="KW-0863">Zinc-finger</keyword>
<reference evidence="7" key="1">
    <citation type="journal article" date="2020" name="Cell">
        <title>Large-Scale Comparative Analyses of Tick Genomes Elucidate Their Genetic Diversity and Vector Capacities.</title>
        <authorList>
            <consortium name="Tick Genome and Microbiome Consortium (TIGMIC)"/>
            <person name="Jia N."/>
            <person name="Wang J."/>
            <person name="Shi W."/>
            <person name="Du L."/>
            <person name="Sun Y."/>
            <person name="Zhan W."/>
            <person name="Jiang J.F."/>
            <person name="Wang Q."/>
            <person name="Zhang B."/>
            <person name="Ji P."/>
            <person name="Bell-Sakyi L."/>
            <person name="Cui X.M."/>
            <person name="Yuan T.T."/>
            <person name="Jiang B.G."/>
            <person name="Yang W.F."/>
            <person name="Lam T.T."/>
            <person name="Chang Q.C."/>
            <person name="Ding S.J."/>
            <person name="Wang X.J."/>
            <person name="Zhu J.G."/>
            <person name="Ruan X.D."/>
            <person name="Zhao L."/>
            <person name="Wei J.T."/>
            <person name="Ye R.Z."/>
            <person name="Que T.C."/>
            <person name="Du C.H."/>
            <person name="Zhou Y.H."/>
            <person name="Cheng J.X."/>
            <person name="Dai P.F."/>
            <person name="Guo W.B."/>
            <person name="Han X.H."/>
            <person name="Huang E.J."/>
            <person name="Li L.F."/>
            <person name="Wei W."/>
            <person name="Gao Y.C."/>
            <person name="Liu J.Z."/>
            <person name="Shao H.Z."/>
            <person name="Wang X."/>
            <person name="Wang C.C."/>
            <person name="Yang T.C."/>
            <person name="Huo Q.B."/>
            <person name="Li W."/>
            <person name="Chen H.Y."/>
            <person name="Chen S.E."/>
            <person name="Zhou L.G."/>
            <person name="Ni X.B."/>
            <person name="Tian J.H."/>
            <person name="Sheng Y."/>
            <person name="Liu T."/>
            <person name="Pan Y.S."/>
            <person name="Xia L.Y."/>
            <person name="Li J."/>
            <person name="Zhao F."/>
            <person name="Cao W.C."/>
        </authorList>
    </citation>
    <scope>NUCLEOTIDE SEQUENCE</scope>
    <source>
        <strain evidence="7">Rmic-2018</strain>
    </source>
</reference>
<keyword evidence="3" id="KW-0862">Zinc</keyword>
<protein>
    <recommendedName>
        <fullName evidence="6">RING-type domain-containing protein</fullName>
    </recommendedName>
</protein>
<sequence>MPDLERVHRFREHPIAGVNWRPTRFVAEVPSSRVCGLCRMIPKRIVLLPCEHTLCQSCYAASWQGCSGLCPLDQEPFEEAECSDCDLPTRKWNALKVYCWNESHGCQFSGTMEDMLRHYETECTFHLAECLRCGEPVLHKELAGHYVAGCSVTGSTAGPGKTPSKSRALTLEDVTAAFEEMKSLLNDSNSDELLPVIQSQVNELKEQVGKQESTLAEITREVGERVRSQEAQVAASTSSSTFQLERASGRDRINQHGKSASENLVTPRELGNFPNLPADVLLGMRKTSGEDYPQHFIEIYGGSTVKECLRCGKAVLQKELAEHYVVGCSVPGCTSRPEKTPSDSRALTLEDVTASFEEMKSLLNDSNNGINWRPTRFVNEVPSLRVCCLCRMIPKTVLALPCGHLLCQPCLAASSHESGGWCPMDREPFKEVECSTCNLPVRAANALKVHCWNEGHGCQFEGAMEVMLRHYEHECTFHTVECFRCGEQVLHSELPAHYSAGCSAAVSLACPKNTSSDSQAFTIRDVMGVLVEIKTLLRGANQEPLLPAMQSQVNELTERIRNLESRSAAIPQAIAAIATSDFAQVAAPSPSASQKKKTSRQTATEEAGASSTSRSCSGENSKPPQLEPLVDLRREVLEAMRKTTSQDYPRHVITYISEEAEYH</sequence>